<dbReference type="GO" id="GO:0004590">
    <property type="term" value="F:orotidine-5'-phosphate decarboxylase activity"/>
    <property type="evidence" value="ECO:0007669"/>
    <property type="project" value="UniProtKB-UniRule"/>
</dbReference>
<evidence type="ECO:0000256" key="1">
    <source>
        <dbReference type="ARBA" id="ARBA00004861"/>
    </source>
</evidence>
<proteinExistence type="inferred from homology"/>
<dbReference type="STRING" id="1618443.UV73_C0001G0019"/>
<dbReference type="InterPro" id="IPR001754">
    <property type="entry name" value="OMPdeCOase_dom"/>
</dbReference>
<dbReference type="UniPathway" id="UPA00070">
    <property type="reaction ID" value="UER00120"/>
</dbReference>
<name>A0A0G1GI81_9BACT</name>
<keyword evidence="5 7" id="KW-0456">Lyase</keyword>
<dbReference type="EC" id="4.1.1.23" evidence="7"/>
<dbReference type="InterPro" id="IPR018089">
    <property type="entry name" value="OMPdecase_AS"/>
</dbReference>
<keyword evidence="3 7" id="KW-0210">Decarboxylase</keyword>
<dbReference type="Proteomes" id="UP000034894">
    <property type="component" value="Unassembled WGS sequence"/>
</dbReference>
<dbReference type="InterPro" id="IPR011995">
    <property type="entry name" value="OMPdecase_type-2"/>
</dbReference>
<evidence type="ECO:0000256" key="7">
    <source>
        <dbReference type="HAMAP-Rule" id="MF_01215"/>
    </source>
</evidence>
<gene>
    <name evidence="7" type="primary">pyrF</name>
    <name evidence="9" type="ORF">UV73_C0001G0019</name>
</gene>
<protein>
    <recommendedName>
        <fullName evidence="7">Orotidine 5'-phosphate decarboxylase</fullName>
        <ecNumber evidence="7">4.1.1.23</ecNumber>
    </recommendedName>
    <alternativeName>
        <fullName evidence="7">OMP decarboxylase</fullName>
        <shortName evidence="7">OMPDCase</shortName>
        <shortName evidence="7">OMPdecase</shortName>
    </alternativeName>
</protein>
<dbReference type="PANTHER" id="PTHR43375:SF1">
    <property type="entry name" value="OROTIDINE 5'-PHOSPHATE DECARBOXYLASE"/>
    <property type="match status" value="1"/>
</dbReference>
<evidence type="ECO:0000256" key="4">
    <source>
        <dbReference type="ARBA" id="ARBA00022975"/>
    </source>
</evidence>
<comment type="similarity">
    <text evidence="2 7">Belongs to the OMP decarboxylase family. Type 2 subfamily.</text>
</comment>
<accession>A0A0G1GI81</accession>
<feature type="domain" description="Orotidine 5'-phosphate decarboxylase" evidence="8">
    <location>
        <begin position="17"/>
        <end position="257"/>
    </location>
</feature>
<evidence type="ECO:0000256" key="5">
    <source>
        <dbReference type="ARBA" id="ARBA00023239"/>
    </source>
</evidence>
<comment type="catalytic activity">
    <reaction evidence="6 7">
        <text>orotidine 5'-phosphate + H(+) = UMP + CO2</text>
        <dbReference type="Rhea" id="RHEA:11596"/>
        <dbReference type="ChEBI" id="CHEBI:15378"/>
        <dbReference type="ChEBI" id="CHEBI:16526"/>
        <dbReference type="ChEBI" id="CHEBI:57538"/>
        <dbReference type="ChEBI" id="CHEBI:57865"/>
        <dbReference type="EC" id="4.1.1.23"/>
    </reaction>
</comment>
<evidence type="ECO:0000313" key="9">
    <source>
        <dbReference type="EMBL" id="KKS98498.1"/>
    </source>
</evidence>
<evidence type="ECO:0000256" key="6">
    <source>
        <dbReference type="ARBA" id="ARBA00049157"/>
    </source>
</evidence>
<reference evidence="9 10" key="1">
    <citation type="journal article" date="2015" name="Nature">
        <title>rRNA introns, odd ribosomes, and small enigmatic genomes across a large radiation of phyla.</title>
        <authorList>
            <person name="Brown C.T."/>
            <person name="Hug L.A."/>
            <person name="Thomas B.C."/>
            <person name="Sharon I."/>
            <person name="Castelle C.J."/>
            <person name="Singh A."/>
            <person name="Wilkins M.J."/>
            <person name="Williams K.H."/>
            <person name="Banfield J.F."/>
        </authorList>
    </citation>
    <scope>NUCLEOTIDE SEQUENCE [LARGE SCALE GENOMIC DNA]</scope>
</reference>
<dbReference type="PATRIC" id="fig|1618443.3.peg.19"/>
<dbReference type="AlphaFoldDB" id="A0A0G1GI81"/>
<evidence type="ECO:0000259" key="8">
    <source>
        <dbReference type="SMART" id="SM00934"/>
    </source>
</evidence>
<dbReference type="Pfam" id="PF00215">
    <property type="entry name" value="OMPdecase"/>
    <property type="match status" value="1"/>
</dbReference>
<dbReference type="Gene3D" id="3.20.20.70">
    <property type="entry name" value="Aldolase class I"/>
    <property type="match status" value="1"/>
</dbReference>
<dbReference type="PANTHER" id="PTHR43375">
    <property type="entry name" value="OROTIDINE 5'-PHOSPHATE DECARBOXYLASE"/>
    <property type="match status" value="1"/>
</dbReference>
<keyword evidence="4 7" id="KW-0665">Pyrimidine biosynthesis</keyword>
<dbReference type="InterPro" id="IPR013785">
    <property type="entry name" value="Aldolase_TIM"/>
</dbReference>
<dbReference type="GO" id="GO:0006207">
    <property type="term" value="P:'de novo' pyrimidine nucleobase biosynthetic process"/>
    <property type="evidence" value="ECO:0007669"/>
    <property type="project" value="InterPro"/>
</dbReference>
<feature type="active site" description="Proton donor" evidence="7">
    <location>
        <position position="97"/>
    </location>
</feature>
<dbReference type="CDD" id="cd04725">
    <property type="entry name" value="OMP_decarboxylase_like"/>
    <property type="match status" value="1"/>
</dbReference>
<dbReference type="SUPFAM" id="SSF51366">
    <property type="entry name" value="Ribulose-phoshate binding barrel"/>
    <property type="match status" value="1"/>
</dbReference>
<dbReference type="GO" id="GO:0044205">
    <property type="term" value="P:'de novo' UMP biosynthetic process"/>
    <property type="evidence" value="ECO:0007669"/>
    <property type="project" value="UniProtKB-UniRule"/>
</dbReference>
<dbReference type="InterPro" id="IPR011060">
    <property type="entry name" value="RibuloseP-bd_barrel"/>
</dbReference>
<comment type="caution">
    <text evidence="9">The sequence shown here is derived from an EMBL/GenBank/DDBJ whole genome shotgun (WGS) entry which is preliminary data.</text>
</comment>
<dbReference type="SMART" id="SM00934">
    <property type="entry name" value="OMPdecase"/>
    <property type="match status" value="1"/>
</dbReference>
<evidence type="ECO:0000256" key="2">
    <source>
        <dbReference type="ARBA" id="ARBA00008847"/>
    </source>
</evidence>
<evidence type="ECO:0000313" key="10">
    <source>
        <dbReference type="Proteomes" id="UP000034894"/>
    </source>
</evidence>
<dbReference type="HAMAP" id="MF_01215">
    <property type="entry name" value="OMPdecase_type2"/>
    <property type="match status" value="1"/>
</dbReference>
<comment type="pathway">
    <text evidence="1 7">Pyrimidine metabolism; UMP biosynthesis via de novo pathway; UMP from orotate: step 2/2.</text>
</comment>
<evidence type="ECO:0000256" key="3">
    <source>
        <dbReference type="ARBA" id="ARBA00022793"/>
    </source>
</evidence>
<dbReference type="EMBL" id="LCFP01000001">
    <property type="protein sequence ID" value="KKS98498.1"/>
    <property type="molecule type" value="Genomic_DNA"/>
</dbReference>
<sequence length="276" mass="30061">MKFKDKLKAVSLKNNSLVCIGLDSETGKLPGFIQKGEHPKSTFNKAIIEATHNLVCAYKPNTAFYEALGSAGIEALKMTCDYLKEKYPEIPVIIDAKRADIGNTNSGYVKFIFDYLGADAVTLHPYLGKDALSPFLERADKGIFILCRTSNPGAGEFQDLAVNGKKLFQIVAENVVNNWNEKENCGLVVGATYPAELEIVRHIAGEMPILIPGIGAQGGEIEKTVKAGVDNQGLNAIINSSRNIIFASAGSNFADKACQETLKLRDAINQFRKEFI</sequence>
<dbReference type="NCBIfam" id="TIGR02127">
    <property type="entry name" value="pyrF_sub2"/>
    <property type="match status" value="1"/>
</dbReference>
<dbReference type="PROSITE" id="PS00156">
    <property type="entry name" value="OMPDECASE"/>
    <property type="match status" value="1"/>
</dbReference>
<organism evidence="9 10">
    <name type="scientific">Candidatus Gottesmanbacteria bacterium GW2011_GWA2_43_14</name>
    <dbReference type="NCBI Taxonomy" id="1618443"/>
    <lineage>
        <taxon>Bacteria</taxon>
        <taxon>Candidatus Gottesmaniibacteriota</taxon>
    </lineage>
</organism>